<reference evidence="1" key="1">
    <citation type="journal article" date="2019" name="Sci. Rep.">
        <title>Draft genome of Tanacetum cinerariifolium, the natural source of mosquito coil.</title>
        <authorList>
            <person name="Yamashiro T."/>
            <person name="Shiraishi A."/>
            <person name="Satake H."/>
            <person name="Nakayama K."/>
        </authorList>
    </citation>
    <scope>NUCLEOTIDE SEQUENCE</scope>
</reference>
<name>A0A699L7R7_TANCI</name>
<evidence type="ECO:0000313" key="1">
    <source>
        <dbReference type="EMBL" id="GFB21135.1"/>
    </source>
</evidence>
<organism evidence="1">
    <name type="scientific">Tanacetum cinerariifolium</name>
    <name type="common">Dalmatian daisy</name>
    <name type="synonym">Chrysanthemum cinerariifolium</name>
    <dbReference type="NCBI Taxonomy" id="118510"/>
    <lineage>
        <taxon>Eukaryota</taxon>
        <taxon>Viridiplantae</taxon>
        <taxon>Streptophyta</taxon>
        <taxon>Embryophyta</taxon>
        <taxon>Tracheophyta</taxon>
        <taxon>Spermatophyta</taxon>
        <taxon>Magnoliopsida</taxon>
        <taxon>eudicotyledons</taxon>
        <taxon>Gunneridae</taxon>
        <taxon>Pentapetalae</taxon>
        <taxon>asterids</taxon>
        <taxon>campanulids</taxon>
        <taxon>Asterales</taxon>
        <taxon>Asteraceae</taxon>
        <taxon>Asteroideae</taxon>
        <taxon>Anthemideae</taxon>
        <taxon>Anthemidinae</taxon>
        <taxon>Tanacetum</taxon>
    </lineage>
</organism>
<proteinExistence type="predicted"/>
<dbReference type="AlphaFoldDB" id="A0A699L7R7"/>
<protein>
    <submittedName>
        <fullName evidence="1">Uncharacterized protein</fullName>
    </submittedName>
</protein>
<comment type="caution">
    <text evidence="1">The sequence shown here is derived from an EMBL/GenBank/DDBJ whole genome shotgun (WGS) entry which is preliminary data.</text>
</comment>
<sequence>TPPAVNSNRTQAESPPLAADGGCHDGSVVITMVLRRFDCGEGSVDGGVEVVGCGGVVNRRCRQWGSGEVVAAEAVVAVAARGVVGRIDRETRILFGVRRKNLAGKISGGGGGSQRLLGWGRVERNWCLCVYF</sequence>
<gene>
    <name evidence="1" type="ORF">Tci_693106</name>
</gene>
<accession>A0A699L7R7</accession>
<dbReference type="EMBL" id="BKCJ010576434">
    <property type="protein sequence ID" value="GFB21135.1"/>
    <property type="molecule type" value="Genomic_DNA"/>
</dbReference>
<feature type="non-terminal residue" evidence="1">
    <location>
        <position position="1"/>
    </location>
</feature>